<name>A0AA38NQF2_9AGAR</name>
<evidence type="ECO:0008006" key="4">
    <source>
        <dbReference type="Google" id="ProtNLM"/>
    </source>
</evidence>
<dbReference type="Proteomes" id="UP001163798">
    <property type="component" value="Unassembled WGS sequence"/>
</dbReference>
<proteinExistence type="predicted"/>
<dbReference type="AlphaFoldDB" id="A0AA38NQF2"/>
<sequence length="794" mass="88671">MSRHETLSNELRAAFHNPRDIGYLYLEAKFSKSGISSLKEVLHEFSDLKASLLTIVPEMELKRCLTIMSSDTPQVFAPGEWVLIKWGLYRRDVGLVLDDYCDDESMSGVKVLVVPRLKSNTKDDPSTSNEHKCQLPSRPPPLLFKPASYDQDQLIQHKRGHVFTFKSWRFMFGLQVKTFSRISLCSARDIPLSIYHLFMDAKALAGPAGDIIDISSMPLPLFWMFEPGELVIVHSNTGSLKRSRTVVSFSTLNNNSVCEVDLGDGGHKMVLAKNMEKDIILGQYVEVLAGVHLGQKGFVVAKINALLGICVGLQTNGVNFHVHVNSVKLALPEYLNTKIPWLNVQVWVVNRPYINWTGFVKHVAVTSGCSLAITVCSPDGQERVLGYQAVREICSGSLLMDYQPLRPHQRQFDVEVPWKEIETFEGHSVSHCGSRAAGAQLTSTIPQTQAPLLTYRPLEGNQLKEFSISSSIEGMCTGPLPWLGFLVDFVKGKYKGEYSLVKDVNHYQVNPALNGKWSGLTLTVEQYTFTTNPSSKLVKADYDALRFHNLLAIFVTALHVTETLVFAIALHVSRRLAYSRIVFASIPRTERSKGVANSFTESYPSPAPWPWTPASPLPSRAPSPSPPLPSRAPSPAPPPPDHWVLNPKLLGIMIKVDIRGGTMDTLKKKDGIFVETIADKDGINIVYQPSASKIIPIHFDSVISFRSRPKPAIEKGLMVVARNYPKHIGKLVCQIHHFYEEEKTEGNHCLMLMTTNCTGPKETTDERRWSTELFCEIRMDFTYSSVDVRPSANP</sequence>
<evidence type="ECO:0000313" key="3">
    <source>
        <dbReference type="Proteomes" id="UP001163798"/>
    </source>
</evidence>
<comment type="caution">
    <text evidence="2">The sequence shown here is derived from an EMBL/GenBank/DDBJ whole genome shotgun (WGS) entry which is preliminary data.</text>
</comment>
<keyword evidence="3" id="KW-1185">Reference proteome</keyword>
<feature type="region of interest" description="Disordered" evidence="1">
    <location>
        <begin position="614"/>
        <end position="639"/>
    </location>
</feature>
<reference evidence="2" key="1">
    <citation type="submission" date="2022-08" db="EMBL/GenBank/DDBJ databases">
        <authorList>
            <consortium name="DOE Joint Genome Institute"/>
            <person name="Min B."/>
            <person name="Riley R."/>
            <person name="Sierra-Patev S."/>
            <person name="Naranjo-Ortiz M."/>
            <person name="Looney B."/>
            <person name="Konkel Z."/>
            <person name="Slot J.C."/>
            <person name="Sakamoto Y."/>
            <person name="Steenwyk J.L."/>
            <person name="Rokas A."/>
            <person name="Carro J."/>
            <person name="Camarero S."/>
            <person name="Ferreira P."/>
            <person name="Molpeceres G."/>
            <person name="Ruiz-Duenas F.J."/>
            <person name="Serrano A."/>
            <person name="Henrissat B."/>
            <person name="Drula E."/>
            <person name="Hughes K.W."/>
            <person name="Mata J.L."/>
            <person name="Ishikawa N.K."/>
            <person name="Vargas-Isla R."/>
            <person name="Ushijima S."/>
            <person name="Smith C.A."/>
            <person name="Ahrendt S."/>
            <person name="Andreopoulos W."/>
            <person name="He G."/>
            <person name="Labutti K."/>
            <person name="Lipzen A."/>
            <person name="Ng V."/>
            <person name="Sandor L."/>
            <person name="Barry K."/>
            <person name="Martinez A.T."/>
            <person name="Xiao Y."/>
            <person name="Gibbons J.G."/>
            <person name="Terashima K."/>
            <person name="Hibbett D.S."/>
            <person name="Grigoriev I.V."/>
        </authorList>
    </citation>
    <scope>NUCLEOTIDE SEQUENCE</scope>
    <source>
        <strain evidence="2">TFB10291</strain>
    </source>
</reference>
<evidence type="ECO:0000256" key="1">
    <source>
        <dbReference type="SAM" id="MobiDB-lite"/>
    </source>
</evidence>
<accession>A0AA38NQF2</accession>
<dbReference type="EMBL" id="MU793264">
    <property type="protein sequence ID" value="KAJ3789213.1"/>
    <property type="molecule type" value="Genomic_DNA"/>
</dbReference>
<protein>
    <recommendedName>
        <fullName evidence="4">Chromatin elongation factor spt5</fullName>
    </recommendedName>
</protein>
<organism evidence="2 3">
    <name type="scientific">Lentinula aff. detonsa</name>
    <dbReference type="NCBI Taxonomy" id="2804958"/>
    <lineage>
        <taxon>Eukaryota</taxon>
        <taxon>Fungi</taxon>
        <taxon>Dikarya</taxon>
        <taxon>Basidiomycota</taxon>
        <taxon>Agaricomycotina</taxon>
        <taxon>Agaricomycetes</taxon>
        <taxon>Agaricomycetidae</taxon>
        <taxon>Agaricales</taxon>
        <taxon>Marasmiineae</taxon>
        <taxon>Omphalotaceae</taxon>
        <taxon>Lentinula</taxon>
    </lineage>
</organism>
<evidence type="ECO:0000313" key="2">
    <source>
        <dbReference type="EMBL" id="KAJ3789213.1"/>
    </source>
</evidence>
<gene>
    <name evidence="2" type="ORF">GGU10DRAFT_372413</name>
</gene>